<dbReference type="InterPro" id="IPR019468">
    <property type="entry name" value="AdenyloSucc_lyase_C"/>
</dbReference>
<dbReference type="InterPro" id="IPR000362">
    <property type="entry name" value="Fumarate_lyase_fam"/>
</dbReference>
<keyword evidence="1" id="KW-0456">Lyase</keyword>
<dbReference type="InterPro" id="IPR022761">
    <property type="entry name" value="Fumarate_lyase_N"/>
</dbReference>
<evidence type="ECO:0000256" key="1">
    <source>
        <dbReference type="ARBA" id="ARBA00023239"/>
    </source>
</evidence>
<feature type="domain" description="Adenylosuccinate lyase C-terminal" evidence="3">
    <location>
        <begin position="360"/>
        <end position="437"/>
    </location>
</feature>
<evidence type="ECO:0000313" key="4">
    <source>
        <dbReference type="EMBL" id="RKT56242.1"/>
    </source>
</evidence>
<evidence type="ECO:0000313" key="5">
    <source>
        <dbReference type="Proteomes" id="UP000282084"/>
    </source>
</evidence>
<keyword evidence="5" id="KW-1185">Reference proteome</keyword>
<protein>
    <submittedName>
        <fullName evidence="4">3-carboxy-cis,cis-muconate cycloisomerase</fullName>
    </submittedName>
</protein>
<organism evidence="4 5">
    <name type="scientific">Saccharothrix australiensis</name>
    <dbReference type="NCBI Taxonomy" id="2072"/>
    <lineage>
        <taxon>Bacteria</taxon>
        <taxon>Bacillati</taxon>
        <taxon>Actinomycetota</taxon>
        <taxon>Actinomycetes</taxon>
        <taxon>Pseudonocardiales</taxon>
        <taxon>Pseudonocardiaceae</taxon>
        <taxon>Saccharothrix</taxon>
    </lineage>
</organism>
<dbReference type="InterPro" id="IPR008948">
    <property type="entry name" value="L-Aspartase-like"/>
</dbReference>
<accession>A0A495W3K9</accession>
<dbReference type="GO" id="GO:0019619">
    <property type="term" value="P:3,4-dihydroxybenzoate catabolic process"/>
    <property type="evidence" value="ECO:0007669"/>
    <property type="project" value="InterPro"/>
</dbReference>
<keyword evidence="4" id="KW-0413">Isomerase</keyword>
<dbReference type="EMBL" id="RBXO01000001">
    <property type="protein sequence ID" value="RKT56242.1"/>
    <property type="molecule type" value="Genomic_DNA"/>
</dbReference>
<comment type="caution">
    <text evidence="4">The sequence shown here is derived from an EMBL/GenBank/DDBJ whole genome shotgun (WGS) entry which is preliminary data.</text>
</comment>
<dbReference type="InterPro" id="IPR012789">
    <property type="entry name" value="Protocat_PcaB-like"/>
</dbReference>
<dbReference type="AlphaFoldDB" id="A0A495W3K9"/>
<evidence type="ECO:0000256" key="2">
    <source>
        <dbReference type="ARBA" id="ARBA00034772"/>
    </source>
</evidence>
<sequence>MKPSSSTSELFGPLFTDPDVEAEISDQAWVRAMLDFERALAIVQARAGLVTEDAARMVVTAIDVGHYDPAALGEGALTSGTPVVPLVRAIGAHVTAEGRSAVHNGATSQDVLDTAMSLVAHRALGPLLAGLRGVADECERLARQHRGTLITGRTLGQHALPTTFGLKCAGWLVAVDEVVDALERVRTDRLAVQFGGAVGTLAAVADPGLTDQLAAELGLAAPLVPWHTDRTRIAELAGALGAAAGVLAKVAQDVVLLAQTEVAEVAEGEGGTSSTMPHKHNPVRAVLVAAGAKRVPGLVSTVLAAMAQEHERAVGAWHSEWQSVTELLRLVGGAAHGLCELLSRLRVDAERMRRNLELTGGLLMAERVAGRLAARVGRAEAQELVAEVCRSAALSGRPLRAALLADLRIDLSEAEIDEALDPAGYTGSAGEFVDRALAAHRGRAGR</sequence>
<dbReference type="PANTHER" id="PTHR43172">
    <property type="entry name" value="ADENYLOSUCCINATE LYASE"/>
    <property type="match status" value="1"/>
</dbReference>
<dbReference type="Gene3D" id="1.20.200.10">
    <property type="entry name" value="Fumarase/aspartase (Central domain)"/>
    <property type="match status" value="1"/>
</dbReference>
<name>A0A495W3K9_9PSEU</name>
<dbReference type="CDD" id="cd01597">
    <property type="entry name" value="pCLME"/>
    <property type="match status" value="1"/>
</dbReference>
<dbReference type="PANTHER" id="PTHR43172:SF2">
    <property type="entry name" value="ADENYLOSUCCINATE LYASE C-TERMINAL DOMAIN-CONTAINING PROTEIN"/>
    <property type="match status" value="1"/>
</dbReference>
<comment type="similarity">
    <text evidence="2">Belongs to the class-II fumarase/aspartase family.</text>
</comment>
<dbReference type="OrthoDB" id="9768878at2"/>
<dbReference type="SMART" id="SM00998">
    <property type="entry name" value="ADSL_C"/>
    <property type="match status" value="1"/>
</dbReference>
<gene>
    <name evidence="4" type="ORF">C8E97_4931</name>
</gene>
<reference evidence="4 5" key="1">
    <citation type="submission" date="2018-10" db="EMBL/GenBank/DDBJ databases">
        <title>Sequencing the genomes of 1000 actinobacteria strains.</title>
        <authorList>
            <person name="Klenk H.-P."/>
        </authorList>
    </citation>
    <scope>NUCLEOTIDE SEQUENCE [LARGE SCALE GENOMIC DNA]</scope>
    <source>
        <strain evidence="4 5">DSM 43800</strain>
    </source>
</reference>
<dbReference type="NCBIfam" id="TIGR02426">
    <property type="entry name" value="protocat_pcaB"/>
    <property type="match status" value="1"/>
</dbReference>
<dbReference type="GO" id="GO:0016853">
    <property type="term" value="F:isomerase activity"/>
    <property type="evidence" value="ECO:0007669"/>
    <property type="project" value="UniProtKB-KW"/>
</dbReference>
<dbReference type="SUPFAM" id="SSF48557">
    <property type="entry name" value="L-aspartase-like"/>
    <property type="match status" value="1"/>
</dbReference>
<dbReference type="PRINTS" id="PR00149">
    <property type="entry name" value="FUMRATELYASE"/>
</dbReference>
<dbReference type="RefSeq" id="WP_121007841.1">
    <property type="nucleotide sequence ID" value="NZ_RBXO01000001.1"/>
</dbReference>
<dbReference type="Pfam" id="PF10397">
    <property type="entry name" value="ADSL_C"/>
    <property type="match status" value="1"/>
</dbReference>
<dbReference type="Proteomes" id="UP000282084">
    <property type="component" value="Unassembled WGS sequence"/>
</dbReference>
<dbReference type="Pfam" id="PF00206">
    <property type="entry name" value="Lyase_1"/>
    <property type="match status" value="1"/>
</dbReference>
<proteinExistence type="inferred from homology"/>
<dbReference type="GO" id="GO:0016829">
    <property type="term" value="F:lyase activity"/>
    <property type="evidence" value="ECO:0007669"/>
    <property type="project" value="UniProtKB-KW"/>
</dbReference>
<evidence type="ECO:0000259" key="3">
    <source>
        <dbReference type="SMART" id="SM00998"/>
    </source>
</evidence>
<dbReference type="Gene3D" id="1.10.40.30">
    <property type="entry name" value="Fumarase/aspartase (C-terminal domain)"/>
    <property type="match status" value="1"/>
</dbReference>